<dbReference type="PATRIC" id="fig|388467.6.peg.4652"/>
<dbReference type="SUPFAM" id="SSF53474">
    <property type="entry name" value="alpha/beta-Hydrolases"/>
    <property type="match status" value="1"/>
</dbReference>
<organism evidence="1 2">
    <name type="scientific">Planktothrix agardhii (strain NIVA-CYA 126/8)</name>
    <dbReference type="NCBI Taxonomy" id="388467"/>
    <lineage>
        <taxon>Bacteria</taxon>
        <taxon>Bacillati</taxon>
        <taxon>Cyanobacteriota</taxon>
        <taxon>Cyanophyceae</taxon>
        <taxon>Oscillatoriophycideae</taxon>
        <taxon>Oscillatoriales</taxon>
        <taxon>Microcoleaceae</taxon>
        <taxon>Planktothrix</taxon>
    </lineage>
</organism>
<keyword evidence="1" id="KW-0614">Plasmid</keyword>
<dbReference type="HOGENOM" id="CLU_617942_0_0_3"/>
<dbReference type="RefSeq" id="WP_042158375.1">
    <property type="nucleotide sequence ID" value="NZ_CM002804.1"/>
</dbReference>
<dbReference type="AlphaFoldDB" id="A0A073CMP4"/>
<accession>A0A073CMP4</accession>
<gene>
    <name evidence="1" type="ORF">A19Y_9026</name>
</gene>
<reference evidence="1 2" key="1">
    <citation type="journal article" date="2014" name="Appl. Environ. Microbiol.">
        <title>Elucidation of insertion elements encoded on plasmids and in vitro construction of shuttle vectors from the toxic cyanobacterium Planktothrix.</title>
        <authorList>
            <person name="Christiansen G."/>
            <person name="Goesmann A."/>
            <person name="Kurmayer R."/>
        </authorList>
    </citation>
    <scope>NUCLEOTIDE SEQUENCE [LARGE SCALE GENOMIC DNA]</scope>
    <source>
        <strain evidence="1 2">NIVA-CYA 126/8</strain>
        <plasmid evidence="1">pPA115</plasmid>
    </source>
</reference>
<dbReference type="InterPro" id="IPR029058">
    <property type="entry name" value="AB_hydrolase_fold"/>
</dbReference>
<geneLocation type="plasmid" evidence="1 2">
    <name>pPA115</name>
</geneLocation>
<evidence type="ECO:0000313" key="1">
    <source>
        <dbReference type="EMBL" id="KEI65235.1"/>
    </source>
</evidence>
<dbReference type="Proteomes" id="UP000027395">
    <property type="component" value="Plasmid pPA115"/>
</dbReference>
<evidence type="ECO:0000313" key="2">
    <source>
        <dbReference type="Proteomes" id="UP000027395"/>
    </source>
</evidence>
<dbReference type="EMBL" id="CM002804">
    <property type="protein sequence ID" value="KEI65235.1"/>
    <property type="molecule type" value="Genomic_DNA"/>
</dbReference>
<sequence>MPLETLREISLNYYLIAFDAQGNERTEPNGLLSQQLAALLSHEPITDVFIFSHGWLGDIPSAKNQYNNWIKAMASQHADQKNIQQHRLQTTGRNFRPLLIGLHWPSKPWGDEEFSRSPASFSPQTPISLEALIERYTQRLADTSKVRQALQTIFTTATQILNPPQLPQQVRDAYEVLNQETALGSEGEGAAPGDDRESFDAEMIFESAEEEASRSAELNLDGLLAPLRTLSFWKMKDRARQFGETGGFRLLNTLQESAKPDVRFHLMGHSFGCIVVSSALVGPKEQNALIRPIDSLVLVQGALSLWSYCSEIPLAPGRKGYFSRLITEKRVAGPIITTRSQYDTAVGTMYPIGAGIRRQIDFVPGELPKYGGVGTFGAQGPGLELVEMEMLPLDQSYSFKTGSIYNLDGSLFICEMDGSGGAHNDIAKPEVAHAVWEAAI</sequence>
<name>A0A073CMP4_PLAA1</name>
<protein>
    <submittedName>
        <fullName evidence="1">Uncharacterized protein</fullName>
    </submittedName>
</protein>
<keyword evidence="2" id="KW-1185">Reference proteome</keyword>
<proteinExistence type="predicted"/>